<sequence length="163" mass="18394">MVLSEAIKVGTREGARLLSICTQRVRRLLKEGRIVGAEKVGRFWQIPLFNGIPKITKGNRGPKSNWRKRASTALTHITVNQYVIRSNKKKKENKPIVRVQQGSRTGYCHEVEITGKCRIIYSPNNPLGCGARVWIEVEPNVIVKPFIYADMSQVVEKQIIAVA</sequence>
<reference evidence="1 2" key="1">
    <citation type="submission" date="2017-06" db="EMBL/GenBank/DDBJ databases">
        <title>Genome sequencing of cyanobaciteial culture collection at National Institute for Environmental Studies (NIES).</title>
        <authorList>
            <person name="Hirose Y."/>
            <person name="Shimura Y."/>
            <person name="Fujisawa T."/>
            <person name="Nakamura Y."/>
            <person name="Kawachi M."/>
        </authorList>
    </citation>
    <scope>NUCLEOTIDE SEQUENCE [LARGE SCALE GENOMIC DNA]</scope>
    <source>
        <strain evidence="1 2">NIES-267</strain>
    </source>
</reference>
<gene>
    <name evidence="1" type="ORF">NIES267_44880</name>
</gene>
<keyword evidence="2" id="KW-1185">Reference proteome</keyword>
<evidence type="ECO:0000313" key="1">
    <source>
        <dbReference type="EMBL" id="BAY84990.1"/>
    </source>
</evidence>
<organism evidence="1 2">
    <name type="scientific">Calothrix parasitica NIES-267</name>
    <dbReference type="NCBI Taxonomy" id="1973488"/>
    <lineage>
        <taxon>Bacteria</taxon>
        <taxon>Bacillati</taxon>
        <taxon>Cyanobacteriota</taxon>
        <taxon>Cyanophyceae</taxon>
        <taxon>Nostocales</taxon>
        <taxon>Calotrichaceae</taxon>
        <taxon>Calothrix</taxon>
    </lineage>
</organism>
<evidence type="ECO:0000313" key="2">
    <source>
        <dbReference type="Proteomes" id="UP000218418"/>
    </source>
</evidence>
<dbReference type="OrthoDB" id="517841at2"/>
<dbReference type="AlphaFoldDB" id="A0A1Z4LUQ8"/>
<dbReference type="EMBL" id="AP018227">
    <property type="protein sequence ID" value="BAY84990.1"/>
    <property type="molecule type" value="Genomic_DNA"/>
</dbReference>
<evidence type="ECO:0008006" key="3">
    <source>
        <dbReference type="Google" id="ProtNLM"/>
    </source>
</evidence>
<name>A0A1Z4LUQ8_9CYAN</name>
<proteinExistence type="predicted"/>
<accession>A0A1Z4LUQ8</accession>
<dbReference type="Proteomes" id="UP000218418">
    <property type="component" value="Chromosome"/>
</dbReference>
<protein>
    <recommendedName>
        <fullName evidence="3">Helix-turn-helix domain-containing protein</fullName>
    </recommendedName>
</protein>